<organism evidence="2 3">
    <name type="scientific">Schizosaccharomyces octosporus (strain yFS286)</name>
    <name type="common">Fission yeast</name>
    <name type="synonym">Octosporomyces octosporus</name>
    <dbReference type="NCBI Taxonomy" id="483514"/>
    <lineage>
        <taxon>Eukaryota</taxon>
        <taxon>Fungi</taxon>
        <taxon>Dikarya</taxon>
        <taxon>Ascomycota</taxon>
        <taxon>Taphrinomycotina</taxon>
        <taxon>Schizosaccharomycetes</taxon>
        <taxon>Schizosaccharomycetales</taxon>
        <taxon>Schizosaccharomycetaceae</taxon>
        <taxon>Schizosaccharomyces</taxon>
    </lineage>
</organism>
<evidence type="ECO:0000313" key="2">
    <source>
        <dbReference type="EMBL" id="EPX74465.1"/>
    </source>
</evidence>
<dbReference type="SMART" id="SM01177">
    <property type="entry name" value="DUF4210"/>
    <property type="match status" value="1"/>
</dbReference>
<reference evidence="2 3" key="1">
    <citation type="journal article" date="2011" name="Science">
        <title>Comparative functional genomics of the fission yeasts.</title>
        <authorList>
            <person name="Rhind N."/>
            <person name="Chen Z."/>
            <person name="Yassour M."/>
            <person name="Thompson D.A."/>
            <person name="Haas B.J."/>
            <person name="Habib N."/>
            <person name="Wapinski I."/>
            <person name="Roy S."/>
            <person name="Lin M.F."/>
            <person name="Heiman D.I."/>
            <person name="Young S.K."/>
            <person name="Furuya K."/>
            <person name="Guo Y."/>
            <person name="Pidoux A."/>
            <person name="Chen H.M."/>
            <person name="Robbertse B."/>
            <person name="Goldberg J.M."/>
            <person name="Aoki K."/>
            <person name="Bayne E.H."/>
            <person name="Berlin A.M."/>
            <person name="Desjardins C.A."/>
            <person name="Dobbs E."/>
            <person name="Dukaj L."/>
            <person name="Fan L."/>
            <person name="FitzGerald M.G."/>
            <person name="French C."/>
            <person name="Gujja S."/>
            <person name="Hansen K."/>
            <person name="Keifenheim D."/>
            <person name="Levin J.Z."/>
            <person name="Mosher R.A."/>
            <person name="Mueller C.A."/>
            <person name="Pfiffner J."/>
            <person name="Priest M."/>
            <person name="Russ C."/>
            <person name="Smialowska A."/>
            <person name="Swoboda P."/>
            <person name="Sykes S.M."/>
            <person name="Vaughn M."/>
            <person name="Vengrova S."/>
            <person name="Yoder R."/>
            <person name="Zeng Q."/>
            <person name="Allshire R."/>
            <person name="Baulcombe D."/>
            <person name="Birren B.W."/>
            <person name="Brown W."/>
            <person name="Ekwall K."/>
            <person name="Kellis M."/>
            <person name="Leatherwood J."/>
            <person name="Levin H."/>
            <person name="Margalit H."/>
            <person name="Martienssen R."/>
            <person name="Nieduszynski C.A."/>
            <person name="Spatafora J.W."/>
            <person name="Friedman N."/>
            <person name="Dalgaard J.Z."/>
            <person name="Baumann P."/>
            <person name="Niki H."/>
            <person name="Regev A."/>
            <person name="Nusbaum C."/>
        </authorList>
    </citation>
    <scope>NUCLEOTIDE SEQUENCE [LARGE SCALE GENOMIC DNA]</scope>
    <source>
        <strain evidence="3">yFS286</strain>
    </source>
</reference>
<dbReference type="HOGENOM" id="CLU_869212_0_0_1"/>
<dbReference type="InterPro" id="IPR051506">
    <property type="entry name" value="ATOS_Transcription_Regulators"/>
</dbReference>
<name>S9R8C2_SCHOY</name>
<dbReference type="VEuPathDB" id="FungiDB:SOCG_01949"/>
<gene>
    <name evidence="2" type="ORF">SOCG_01949</name>
</gene>
<keyword evidence="3" id="KW-1185">Reference proteome</keyword>
<accession>S9R8C2</accession>
<dbReference type="EMBL" id="KE503206">
    <property type="protein sequence ID" value="EPX74465.1"/>
    <property type="molecule type" value="Genomic_DNA"/>
</dbReference>
<dbReference type="OrthoDB" id="8625101at2759"/>
<dbReference type="OMA" id="NCKMPLN"/>
<evidence type="ECO:0000313" key="3">
    <source>
        <dbReference type="Proteomes" id="UP000016088"/>
    </source>
</evidence>
<dbReference type="InterPro" id="IPR025261">
    <property type="entry name" value="Atos-like_cons_dom"/>
</dbReference>
<feature type="domain" description="Atos-like conserved" evidence="1">
    <location>
        <begin position="126"/>
        <end position="192"/>
    </location>
</feature>
<dbReference type="PANTHER" id="PTHR13199:SF11">
    <property type="entry name" value="PROTEIN ATOSSA"/>
    <property type="match status" value="1"/>
</dbReference>
<dbReference type="PANTHER" id="PTHR13199">
    <property type="entry name" value="GH03947P"/>
    <property type="match status" value="1"/>
</dbReference>
<dbReference type="AlphaFoldDB" id="S9R8C2"/>
<protein>
    <submittedName>
        <fullName evidence="2">Chromosome segregation protein</fullName>
    </submittedName>
</protein>
<proteinExistence type="predicted"/>
<dbReference type="RefSeq" id="XP_013015897.1">
    <property type="nucleotide sequence ID" value="XM_013160443.1"/>
</dbReference>
<dbReference type="Proteomes" id="UP000016088">
    <property type="component" value="Unassembled WGS sequence"/>
</dbReference>
<dbReference type="GeneID" id="25030927"/>
<sequence>MPACYSSEFLTLPSKYEKDEYFRPLKNNSSYSQIAQVDLLKNIFYDLKSVKARKPHPHLPVCSSPLRNQVPYFDDPNLINDHQTSTFEDQFRFWISRSKKSVYSNFFGSPLDFQLQSKRKVLWGRFVGSYEETLFNCKMPLNPSQYLPFVVDIGVISRCKCLSSLVCPPHFKMRFWSAYYITDDSDFQSPYVGQFYVSEYKTQKHRKRKTVYGYQIPQVGQLQLIIKSLDGILMKVFLIQYDLSDMPTESRASIRQTIYLDPFCDGAESSSKHLKYGVHLQVRSSFDNQYFLHGVQRVIFSSCSLLNSKNTVVVNKQPYP</sequence>
<dbReference type="eggNOG" id="KOG2306">
    <property type="taxonomic scope" value="Eukaryota"/>
</dbReference>
<dbReference type="Pfam" id="PF13915">
    <property type="entry name" value="DUF4210"/>
    <property type="match status" value="1"/>
</dbReference>
<evidence type="ECO:0000259" key="1">
    <source>
        <dbReference type="SMART" id="SM01177"/>
    </source>
</evidence>